<keyword evidence="11" id="KW-0325">Glycoprotein</keyword>
<reference evidence="13 14" key="3">
    <citation type="submission" date="2019-11" db="EMBL/GenBank/DDBJ databases">
        <title>A de novo genome assembly of a pear dwarfing rootstock.</title>
        <authorList>
            <person name="Wang F."/>
            <person name="Wang J."/>
            <person name="Li S."/>
            <person name="Zhang Y."/>
            <person name="Fang M."/>
            <person name="Ma L."/>
            <person name="Zhao Y."/>
            <person name="Jiang S."/>
        </authorList>
    </citation>
    <scope>NUCLEOTIDE SEQUENCE [LARGE SCALE GENOMIC DNA]</scope>
    <source>
        <strain evidence="13">S2</strain>
        <tissue evidence="13">Leaf</tissue>
    </source>
</reference>
<evidence type="ECO:0000256" key="1">
    <source>
        <dbReference type="ARBA" id="ARBA00004479"/>
    </source>
</evidence>
<keyword evidence="3" id="KW-0812">Transmembrane</keyword>
<keyword evidence="2" id="KW-0433">Leucine-rich repeat</keyword>
<dbReference type="PANTHER" id="PTHR48060:SF21">
    <property type="entry name" value="L DOMAIN-LIKE PROTEIN"/>
    <property type="match status" value="1"/>
</dbReference>
<dbReference type="InterPro" id="IPR001611">
    <property type="entry name" value="Leu-rich_rpt"/>
</dbReference>
<keyword evidence="8" id="KW-1133">Transmembrane helix</keyword>
<dbReference type="Gene3D" id="3.80.10.10">
    <property type="entry name" value="Ribonuclease Inhibitor"/>
    <property type="match status" value="1"/>
</dbReference>
<keyword evidence="13" id="KW-0418">Kinase</keyword>
<keyword evidence="9" id="KW-0472">Membrane</keyword>
<dbReference type="SMART" id="SM00369">
    <property type="entry name" value="LRR_TYP"/>
    <property type="match status" value="4"/>
</dbReference>
<evidence type="ECO:0000313" key="13">
    <source>
        <dbReference type="EMBL" id="KAB2627434.1"/>
    </source>
</evidence>
<evidence type="ECO:0000256" key="3">
    <source>
        <dbReference type="ARBA" id="ARBA00022692"/>
    </source>
</evidence>
<evidence type="ECO:0000256" key="6">
    <source>
        <dbReference type="ARBA" id="ARBA00022741"/>
    </source>
</evidence>
<evidence type="ECO:0000256" key="7">
    <source>
        <dbReference type="ARBA" id="ARBA00022840"/>
    </source>
</evidence>
<dbReference type="OrthoDB" id="1706439at2759"/>
<keyword evidence="4" id="KW-0732">Signal</keyword>
<dbReference type="InterPro" id="IPR003591">
    <property type="entry name" value="Leu-rich_rpt_typical-subtyp"/>
</dbReference>
<dbReference type="InterPro" id="IPR013210">
    <property type="entry name" value="LRR_N_plant-typ"/>
</dbReference>
<evidence type="ECO:0000313" key="14">
    <source>
        <dbReference type="Proteomes" id="UP000327157"/>
    </source>
</evidence>
<dbReference type="GO" id="GO:0005524">
    <property type="term" value="F:ATP binding"/>
    <property type="evidence" value="ECO:0007669"/>
    <property type="project" value="UniProtKB-KW"/>
</dbReference>
<dbReference type="InterPro" id="IPR032675">
    <property type="entry name" value="LRR_dom_sf"/>
</dbReference>
<organism evidence="13 14">
    <name type="scientific">Pyrus ussuriensis x Pyrus communis</name>
    <dbReference type="NCBI Taxonomy" id="2448454"/>
    <lineage>
        <taxon>Eukaryota</taxon>
        <taxon>Viridiplantae</taxon>
        <taxon>Streptophyta</taxon>
        <taxon>Embryophyta</taxon>
        <taxon>Tracheophyta</taxon>
        <taxon>Spermatophyta</taxon>
        <taxon>Magnoliopsida</taxon>
        <taxon>eudicotyledons</taxon>
        <taxon>Gunneridae</taxon>
        <taxon>Pentapetalae</taxon>
        <taxon>rosids</taxon>
        <taxon>fabids</taxon>
        <taxon>Rosales</taxon>
        <taxon>Rosaceae</taxon>
        <taxon>Amygdaloideae</taxon>
        <taxon>Maleae</taxon>
        <taxon>Pyrus</taxon>
    </lineage>
</organism>
<dbReference type="InterPro" id="IPR053211">
    <property type="entry name" value="DNA_repair-toleration"/>
</dbReference>
<protein>
    <submittedName>
        <fullName evidence="13">Receptor-like protein kinase 2</fullName>
    </submittedName>
</protein>
<gene>
    <name evidence="13" type="ORF">D8674_021052</name>
</gene>
<accession>A0A5N5HVQ2</accession>
<feature type="domain" description="Leucine-rich repeat-containing N-terminal plant-type" evidence="12">
    <location>
        <begin position="39"/>
        <end position="80"/>
    </location>
</feature>
<sequence length="281" mass="31101">MAITRFLSSTTLLLLLFQYCSIFIPILTIGSVAAQTNISTDQSALLAFKSHIISDPQNNLTANWSTSNYDICNWVGVSCNVRHHRVTALNLSYMGLTGTIPPHLGNLSFLVELEVRNNSLGGTLPPELSHLRTLKLISLRFNDFNGTIPSRFGSLSKLQTFDLYGNQISVSIPNDIFNLSALQVLNLRDNELSGSIAREIGNLTMLKRVFLDFNMFEEIPNLIGSKDEVETLFLQVNALKGPIPVAVFNMSFLTVLALTQNNLSGSLPDNIYASIFQAFKR</sequence>
<keyword evidence="14" id="KW-1185">Reference proteome</keyword>
<dbReference type="Pfam" id="PF00560">
    <property type="entry name" value="LRR_1"/>
    <property type="match status" value="2"/>
</dbReference>
<evidence type="ECO:0000256" key="4">
    <source>
        <dbReference type="ARBA" id="ARBA00022729"/>
    </source>
</evidence>
<evidence type="ECO:0000256" key="10">
    <source>
        <dbReference type="ARBA" id="ARBA00023170"/>
    </source>
</evidence>
<dbReference type="PANTHER" id="PTHR48060">
    <property type="entry name" value="DNA DAMAGE-REPAIR/TOLERATION PROTEIN DRT100"/>
    <property type="match status" value="1"/>
</dbReference>
<keyword evidence="7" id="KW-0067">ATP-binding</keyword>
<reference evidence="13 14" key="1">
    <citation type="submission" date="2019-09" db="EMBL/GenBank/DDBJ databases">
        <authorList>
            <person name="Ou C."/>
        </authorList>
    </citation>
    <scope>NUCLEOTIDE SEQUENCE [LARGE SCALE GENOMIC DNA]</scope>
    <source>
        <strain evidence="13">S2</strain>
        <tissue evidence="13">Leaf</tissue>
    </source>
</reference>
<proteinExistence type="predicted"/>
<dbReference type="EMBL" id="SMOL01000157">
    <property type="protein sequence ID" value="KAB2627434.1"/>
    <property type="molecule type" value="Genomic_DNA"/>
</dbReference>
<dbReference type="SUPFAM" id="SSF52058">
    <property type="entry name" value="L domain-like"/>
    <property type="match status" value="1"/>
</dbReference>
<dbReference type="Pfam" id="PF08263">
    <property type="entry name" value="LRRNT_2"/>
    <property type="match status" value="1"/>
</dbReference>
<dbReference type="Pfam" id="PF13855">
    <property type="entry name" value="LRR_8"/>
    <property type="match status" value="1"/>
</dbReference>
<comment type="subcellular location">
    <subcellularLocation>
        <location evidence="1">Membrane</location>
        <topology evidence="1">Single-pass type I membrane protein</topology>
    </subcellularLocation>
</comment>
<evidence type="ECO:0000259" key="12">
    <source>
        <dbReference type="Pfam" id="PF08263"/>
    </source>
</evidence>
<evidence type="ECO:0000256" key="2">
    <source>
        <dbReference type="ARBA" id="ARBA00022614"/>
    </source>
</evidence>
<dbReference type="AlphaFoldDB" id="A0A5N5HVQ2"/>
<dbReference type="Proteomes" id="UP000327157">
    <property type="component" value="Chromosome 2"/>
</dbReference>
<comment type="caution">
    <text evidence="13">The sequence shown here is derived from an EMBL/GenBank/DDBJ whole genome shotgun (WGS) entry which is preliminary data.</text>
</comment>
<reference evidence="14" key="2">
    <citation type="submission" date="2019-10" db="EMBL/GenBank/DDBJ databases">
        <title>A de novo genome assembly of a pear dwarfing rootstock.</title>
        <authorList>
            <person name="Wang F."/>
            <person name="Wang J."/>
            <person name="Li S."/>
            <person name="Zhang Y."/>
            <person name="Fang M."/>
            <person name="Ma L."/>
            <person name="Zhao Y."/>
            <person name="Jiang S."/>
        </authorList>
    </citation>
    <scope>NUCLEOTIDE SEQUENCE [LARGE SCALE GENOMIC DNA]</scope>
</reference>
<keyword evidence="13" id="KW-0808">Transferase</keyword>
<dbReference type="GO" id="GO:0016301">
    <property type="term" value="F:kinase activity"/>
    <property type="evidence" value="ECO:0007669"/>
    <property type="project" value="UniProtKB-KW"/>
</dbReference>
<evidence type="ECO:0000256" key="5">
    <source>
        <dbReference type="ARBA" id="ARBA00022737"/>
    </source>
</evidence>
<keyword evidence="5" id="KW-0677">Repeat</keyword>
<dbReference type="FunFam" id="3.80.10.10:FF:000101">
    <property type="entry name" value="LRR receptor-like serine/threonine-protein kinase ERECTA"/>
    <property type="match status" value="1"/>
</dbReference>
<keyword evidence="6" id="KW-0547">Nucleotide-binding</keyword>
<keyword evidence="10 13" id="KW-0675">Receptor</keyword>
<evidence type="ECO:0000256" key="11">
    <source>
        <dbReference type="ARBA" id="ARBA00023180"/>
    </source>
</evidence>
<dbReference type="GO" id="GO:0016020">
    <property type="term" value="C:membrane"/>
    <property type="evidence" value="ECO:0007669"/>
    <property type="project" value="UniProtKB-SubCell"/>
</dbReference>
<evidence type="ECO:0000256" key="8">
    <source>
        <dbReference type="ARBA" id="ARBA00022989"/>
    </source>
</evidence>
<evidence type="ECO:0000256" key="9">
    <source>
        <dbReference type="ARBA" id="ARBA00023136"/>
    </source>
</evidence>
<name>A0A5N5HVQ2_9ROSA</name>